<feature type="transmembrane region" description="Helical" evidence="7">
    <location>
        <begin position="259"/>
        <end position="279"/>
    </location>
</feature>
<evidence type="ECO:0000313" key="9">
    <source>
        <dbReference type="EMBL" id="MFC0410150.1"/>
    </source>
</evidence>
<dbReference type="PANTHER" id="PTHR30151:SF0">
    <property type="entry name" value="ABC TRANSPORTER PERMEASE PROTEIN MJ0413-RELATED"/>
    <property type="match status" value="1"/>
</dbReference>
<name>A0ABV6JXH9_9PROT</name>
<evidence type="ECO:0000256" key="5">
    <source>
        <dbReference type="ARBA" id="ARBA00022989"/>
    </source>
</evidence>
<feature type="transmembrane region" description="Helical" evidence="7">
    <location>
        <begin position="133"/>
        <end position="156"/>
    </location>
</feature>
<evidence type="ECO:0000259" key="8">
    <source>
        <dbReference type="PROSITE" id="PS50928"/>
    </source>
</evidence>
<dbReference type="CDD" id="cd06261">
    <property type="entry name" value="TM_PBP2"/>
    <property type="match status" value="1"/>
</dbReference>
<keyword evidence="5 7" id="KW-1133">Transmembrane helix</keyword>
<sequence>MSQSTTPINIPIDRNNMSSRTEVAAHLQPETQIEDIGPPPKQRAYLWIIRLCSVVAVIGLWEVLGRQVNPLFMSYPSAIAVAAAAMIGSGELGTALVSSLSTLILSFVIASVIGLGLGLLIGRYRAVEAATDWLVNALYSTPLVAVIPLVILWFGLGNTAKIFIVTILAVFPILINTISGVRNVPSNLVDVGTAFAANEYQVFTKIILPAALPYMMTGLRLGVGRAIIGMVVAEFFTAITGLGALIVKYGNQYDTASMFVPIFVLMFLGVILSLVVRSLERWAAPWRFTEE</sequence>
<evidence type="ECO:0000256" key="7">
    <source>
        <dbReference type="RuleBase" id="RU363032"/>
    </source>
</evidence>
<comment type="similarity">
    <text evidence="7">Belongs to the binding-protein-dependent transport system permease family.</text>
</comment>
<keyword evidence="10" id="KW-1185">Reference proteome</keyword>
<dbReference type="InterPro" id="IPR035906">
    <property type="entry name" value="MetI-like_sf"/>
</dbReference>
<evidence type="ECO:0000313" key="10">
    <source>
        <dbReference type="Proteomes" id="UP001589865"/>
    </source>
</evidence>
<feature type="transmembrane region" description="Helical" evidence="7">
    <location>
        <begin position="44"/>
        <end position="64"/>
    </location>
</feature>
<feature type="transmembrane region" description="Helical" evidence="7">
    <location>
        <begin position="162"/>
        <end position="181"/>
    </location>
</feature>
<gene>
    <name evidence="9" type="ORF">ACFFGY_18000</name>
</gene>
<keyword evidence="2 7" id="KW-0813">Transport</keyword>
<keyword evidence="4 7" id="KW-0812">Transmembrane</keyword>
<dbReference type="Proteomes" id="UP001589865">
    <property type="component" value="Unassembled WGS sequence"/>
</dbReference>
<proteinExistence type="inferred from homology"/>
<dbReference type="PANTHER" id="PTHR30151">
    <property type="entry name" value="ALKANE SULFONATE ABC TRANSPORTER-RELATED, MEMBRANE SUBUNIT"/>
    <property type="match status" value="1"/>
</dbReference>
<dbReference type="Pfam" id="PF00528">
    <property type="entry name" value="BPD_transp_1"/>
    <property type="match status" value="1"/>
</dbReference>
<dbReference type="SUPFAM" id="SSF161098">
    <property type="entry name" value="MetI-like"/>
    <property type="match status" value="1"/>
</dbReference>
<dbReference type="EMBL" id="JBHLUN010000013">
    <property type="protein sequence ID" value="MFC0410150.1"/>
    <property type="molecule type" value="Genomic_DNA"/>
</dbReference>
<dbReference type="InterPro" id="IPR000515">
    <property type="entry name" value="MetI-like"/>
</dbReference>
<dbReference type="Gene3D" id="1.10.3720.10">
    <property type="entry name" value="MetI-like"/>
    <property type="match status" value="1"/>
</dbReference>
<feature type="domain" description="ABC transmembrane type-1" evidence="8">
    <location>
        <begin position="96"/>
        <end position="276"/>
    </location>
</feature>
<dbReference type="PROSITE" id="PS50928">
    <property type="entry name" value="ABC_TM1"/>
    <property type="match status" value="1"/>
</dbReference>
<organism evidence="9 10">
    <name type="scientific">Roseomonas elaeocarpi</name>
    <dbReference type="NCBI Taxonomy" id="907779"/>
    <lineage>
        <taxon>Bacteria</taxon>
        <taxon>Pseudomonadati</taxon>
        <taxon>Pseudomonadota</taxon>
        <taxon>Alphaproteobacteria</taxon>
        <taxon>Acetobacterales</taxon>
        <taxon>Roseomonadaceae</taxon>
        <taxon>Roseomonas</taxon>
    </lineage>
</organism>
<accession>A0ABV6JXH9</accession>
<protein>
    <submittedName>
        <fullName evidence="9">ABC transporter permease</fullName>
    </submittedName>
</protein>
<comment type="subcellular location">
    <subcellularLocation>
        <location evidence="1 7">Cell membrane</location>
        <topology evidence="1 7">Multi-pass membrane protein</topology>
    </subcellularLocation>
</comment>
<keyword evidence="6 7" id="KW-0472">Membrane</keyword>
<comment type="caution">
    <text evidence="9">The sequence shown here is derived from an EMBL/GenBank/DDBJ whole genome shotgun (WGS) entry which is preliminary data.</text>
</comment>
<evidence type="ECO:0000256" key="2">
    <source>
        <dbReference type="ARBA" id="ARBA00022448"/>
    </source>
</evidence>
<keyword evidence="3" id="KW-1003">Cell membrane</keyword>
<evidence type="ECO:0000256" key="6">
    <source>
        <dbReference type="ARBA" id="ARBA00023136"/>
    </source>
</evidence>
<reference evidence="9 10" key="1">
    <citation type="submission" date="2024-09" db="EMBL/GenBank/DDBJ databases">
        <authorList>
            <person name="Sun Q."/>
            <person name="Mori K."/>
        </authorList>
    </citation>
    <scope>NUCLEOTIDE SEQUENCE [LARGE SCALE GENOMIC DNA]</scope>
    <source>
        <strain evidence="9 10">TBRC 5777</strain>
    </source>
</reference>
<feature type="transmembrane region" description="Helical" evidence="7">
    <location>
        <begin position="226"/>
        <end position="247"/>
    </location>
</feature>
<evidence type="ECO:0000256" key="3">
    <source>
        <dbReference type="ARBA" id="ARBA00022475"/>
    </source>
</evidence>
<feature type="transmembrane region" description="Helical" evidence="7">
    <location>
        <begin position="71"/>
        <end position="89"/>
    </location>
</feature>
<evidence type="ECO:0000256" key="4">
    <source>
        <dbReference type="ARBA" id="ARBA00022692"/>
    </source>
</evidence>
<evidence type="ECO:0000256" key="1">
    <source>
        <dbReference type="ARBA" id="ARBA00004651"/>
    </source>
</evidence>
<dbReference type="RefSeq" id="WP_377045902.1">
    <property type="nucleotide sequence ID" value="NZ_JBHLUN010000013.1"/>
</dbReference>
<feature type="transmembrane region" description="Helical" evidence="7">
    <location>
        <begin position="95"/>
        <end position="121"/>
    </location>
</feature>